<dbReference type="OrthoDB" id="9810636at2"/>
<dbReference type="Pfam" id="PF01297">
    <property type="entry name" value="ZnuA"/>
    <property type="match status" value="1"/>
</dbReference>
<dbReference type="PANTHER" id="PTHR42953">
    <property type="entry name" value="HIGH-AFFINITY ZINC UPTAKE SYSTEM PROTEIN ZNUA-RELATED"/>
    <property type="match status" value="1"/>
</dbReference>
<feature type="compositionally biased region" description="Basic and acidic residues" evidence="1">
    <location>
        <begin position="179"/>
        <end position="208"/>
    </location>
</feature>
<dbReference type="PROSITE" id="PS51257">
    <property type="entry name" value="PROKAR_LIPOPROTEIN"/>
    <property type="match status" value="1"/>
</dbReference>
<feature type="region of interest" description="Disordered" evidence="1">
    <location>
        <begin position="21"/>
        <end position="61"/>
    </location>
</feature>
<dbReference type="InterPro" id="IPR050492">
    <property type="entry name" value="Bact_metal-bind_prot9"/>
</dbReference>
<comment type="caution">
    <text evidence="2">The sequence shown here is derived from an EMBL/GenBank/DDBJ whole genome shotgun (WGS) entry which is preliminary data.</text>
</comment>
<reference evidence="2 3" key="1">
    <citation type="submission" date="2018-03" db="EMBL/GenBank/DDBJ databases">
        <title>Bacillus urumqiensis sp. nov., a moderately haloalkaliphilic bacterium isolated from a salt lake.</title>
        <authorList>
            <person name="Zhao B."/>
            <person name="Liao Z."/>
        </authorList>
    </citation>
    <scope>NUCLEOTIDE SEQUENCE [LARGE SCALE GENOMIC DNA]</scope>
    <source>
        <strain evidence="2 3">BZ-SZ-XJ18</strain>
    </source>
</reference>
<dbReference type="GO" id="GO:0030001">
    <property type="term" value="P:metal ion transport"/>
    <property type="evidence" value="ECO:0007669"/>
    <property type="project" value="InterPro"/>
</dbReference>
<gene>
    <name evidence="2" type="ORF">C6I21_02025</name>
</gene>
<dbReference type="Gene3D" id="3.40.50.1980">
    <property type="entry name" value="Nitrogenase molybdenum iron protein domain"/>
    <property type="match status" value="3"/>
</dbReference>
<evidence type="ECO:0000313" key="3">
    <source>
        <dbReference type="Proteomes" id="UP000243650"/>
    </source>
</evidence>
<sequence>MKKTLLLTSIVFLAACGSVENEGNNTDGVENDEGTENEGGTDTSEEADENEENTAEGSDDPLAVYTSLYPYEFFAEEIGGGHVDVTNIVPIGADAHTFEPTANQMIDIAEGDLFIYNGAGYEGFVEAVTDAAANENTEMLEVTEGMDLLSYDHDHAHEQEEDEHNNHGNHNESSSNDEGDNHAHDDNNHNDSENHEEDNHAGGEEDPHVWLDPVKAAEAAENMKDKLTELRPEQEEVFTENFEALEEELLQLDESFQSMVDEADKNLIVVSHAGYGYWEDRYGIEQLGIAGLSPSNEPSIQQVESTVERMESEGVEYVMFEQNIPSDITETVQEQTGAEGLDLHNLEALTEEDTASDENYFTLMESNLEALRTALQ</sequence>
<evidence type="ECO:0000313" key="2">
    <source>
        <dbReference type="EMBL" id="PRO66729.1"/>
    </source>
</evidence>
<dbReference type="EMBL" id="PVNS01000002">
    <property type="protein sequence ID" value="PRO66729.1"/>
    <property type="molecule type" value="Genomic_DNA"/>
</dbReference>
<evidence type="ECO:0000256" key="1">
    <source>
        <dbReference type="SAM" id="MobiDB-lite"/>
    </source>
</evidence>
<dbReference type="InterPro" id="IPR006127">
    <property type="entry name" value="ZnuA-like"/>
</dbReference>
<keyword evidence="3" id="KW-1185">Reference proteome</keyword>
<dbReference type="Proteomes" id="UP000243650">
    <property type="component" value="Unassembled WGS sequence"/>
</dbReference>
<feature type="compositionally biased region" description="Acidic residues" evidence="1">
    <location>
        <begin position="43"/>
        <end position="59"/>
    </location>
</feature>
<accession>A0A2P6MKA8</accession>
<dbReference type="AlphaFoldDB" id="A0A2P6MKA8"/>
<dbReference type="SUPFAM" id="SSF53807">
    <property type="entry name" value="Helical backbone' metal receptor"/>
    <property type="match status" value="1"/>
</dbReference>
<dbReference type="RefSeq" id="WP_105957765.1">
    <property type="nucleotide sequence ID" value="NZ_PVNS01000002.1"/>
</dbReference>
<feature type="region of interest" description="Disordered" evidence="1">
    <location>
        <begin position="157"/>
        <end position="208"/>
    </location>
</feature>
<dbReference type="GO" id="GO:0046872">
    <property type="term" value="F:metal ion binding"/>
    <property type="evidence" value="ECO:0007669"/>
    <property type="project" value="InterPro"/>
</dbReference>
<name>A0A2P6MKA8_ALKUR</name>
<dbReference type="PANTHER" id="PTHR42953:SF8">
    <property type="entry name" value="ZINT DOMAIN-CONTAINING PROTEIN"/>
    <property type="match status" value="1"/>
</dbReference>
<feature type="compositionally biased region" description="Basic and acidic residues" evidence="1">
    <location>
        <begin position="157"/>
        <end position="170"/>
    </location>
</feature>
<proteinExistence type="predicted"/>
<organism evidence="2 3">
    <name type="scientific">Alkalicoccus urumqiensis</name>
    <name type="common">Bacillus urumqiensis</name>
    <dbReference type="NCBI Taxonomy" id="1548213"/>
    <lineage>
        <taxon>Bacteria</taxon>
        <taxon>Bacillati</taxon>
        <taxon>Bacillota</taxon>
        <taxon>Bacilli</taxon>
        <taxon>Bacillales</taxon>
        <taxon>Bacillaceae</taxon>
        <taxon>Alkalicoccus</taxon>
    </lineage>
</organism>
<protein>
    <submittedName>
        <fullName evidence="2">ABC transporter substrate-binding protein</fullName>
    </submittedName>
</protein>